<feature type="region of interest" description="Disordered" evidence="6">
    <location>
        <begin position="123"/>
        <end position="153"/>
    </location>
</feature>
<evidence type="ECO:0000256" key="1">
    <source>
        <dbReference type="ARBA" id="ARBA00022723"/>
    </source>
</evidence>
<evidence type="ECO:0000256" key="2">
    <source>
        <dbReference type="ARBA" id="ARBA00023015"/>
    </source>
</evidence>
<protein>
    <recommendedName>
        <fullName evidence="7">Zn(2)-C6 fungal-type domain-containing protein</fullName>
    </recommendedName>
</protein>
<evidence type="ECO:0000256" key="4">
    <source>
        <dbReference type="ARBA" id="ARBA00023163"/>
    </source>
</evidence>
<dbReference type="Pfam" id="PF00172">
    <property type="entry name" value="Zn_clus"/>
    <property type="match status" value="1"/>
</dbReference>
<dbReference type="CDD" id="cd12148">
    <property type="entry name" value="fungal_TF_MHR"/>
    <property type="match status" value="1"/>
</dbReference>
<dbReference type="Pfam" id="PF04082">
    <property type="entry name" value="Fungal_trans"/>
    <property type="match status" value="1"/>
</dbReference>
<dbReference type="InterPro" id="IPR001138">
    <property type="entry name" value="Zn2Cys6_DnaBD"/>
</dbReference>
<organism evidence="8 9">
    <name type="scientific">Remersonia thermophila</name>
    <dbReference type="NCBI Taxonomy" id="72144"/>
    <lineage>
        <taxon>Eukaryota</taxon>
        <taxon>Fungi</taxon>
        <taxon>Dikarya</taxon>
        <taxon>Ascomycota</taxon>
        <taxon>Pezizomycotina</taxon>
        <taxon>Sordariomycetes</taxon>
        <taxon>Sordariomycetidae</taxon>
        <taxon>Sordariales</taxon>
        <taxon>Sordariales incertae sedis</taxon>
        <taxon>Remersonia</taxon>
    </lineage>
</organism>
<comment type="caution">
    <text evidence="8">The sequence shown here is derived from an EMBL/GenBank/DDBJ whole genome shotgun (WGS) entry which is preliminary data.</text>
</comment>
<accession>A0ABR4DJI7</accession>
<keyword evidence="2" id="KW-0805">Transcription regulation</keyword>
<keyword evidence="4" id="KW-0804">Transcription</keyword>
<dbReference type="PROSITE" id="PS50048">
    <property type="entry name" value="ZN2_CY6_FUNGAL_2"/>
    <property type="match status" value="1"/>
</dbReference>
<evidence type="ECO:0000259" key="7">
    <source>
        <dbReference type="PROSITE" id="PS50048"/>
    </source>
</evidence>
<evidence type="ECO:0000256" key="5">
    <source>
        <dbReference type="ARBA" id="ARBA00023242"/>
    </source>
</evidence>
<feature type="region of interest" description="Disordered" evidence="6">
    <location>
        <begin position="648"/>
        <end position="692"/>
    </location>
</feature>
<dbReference type="GeneID" id="98123639"/>
<dbReference type="RefSeq" id="XP_070869237.1">
    <property type="nucleotide sequence ID" value="XM_071008995.1"/>
</dbReference>
<dbReference type="SUPFAM" id="SSF57701">
    <property type="entry name" value="Zn2/Cys6 DNA-binding domain"/>
    <property type="match status" value="1"/>
</dbReference>
<dbReference type="SMART" id="SM00906">
    <property type="entry name" value="Fungal_trans"/>
    <property type="match status" value="1"/>
</dbReference>
<dbReference type="Gene3D" id="4.10.240.10">
    <property type="entry name" value="Zn(2)-C6 fungal-type DNA-binding domain"/>
    <property type="match status" value="1"/>
</dbReference>
<dbReference type="EMBL" id="JAZGUE010000002">
    <property type="protein sequence ID" value="KAL2270513.1"/>
    <property type="molecule type" value="Genomic_DNA"/>
</dbReference>
<keyword evidence="5" id="KW-0539">Nucleus</keyword>
<keyword evidence="9" id="KW-1185">Reference proteome</keyword>
<dbReference type="PANTHER" id="PTHR47424">
    <property type="entry name" value="REGULATORY PROTEIN GAL4"/>
    <property type="match status" value="1"/>
</dbReference>
<keyword evidence="3" id="KW-0238">DNA-binding</keyword>
<evidence type="ECO:0000313" key="9">
    <source>
        <dbReference type="Proteomes" id="UP001600064"/>
    </source>
</evidence>
<evidence type="ECO:0000256" key="6">
    <source>
        <dbReference type="SAM" id="MobiDB-lite"/>
    </source>
</evidence>
<proteinExistence type="predicted"/>
<sequence length="731" mass="80324">MEAPHSMSLPDPGQSSRRRKSRLACNPCRARKTGCDGRRPMCSACALRGWQDKCAYPDTVQQPSTAMTLVEFDRRLQRLESKVREDAATGTRHGAPLPGAVSALTAGDAASSTDALTFSTAAFGLDDPAAPGPSQTSRATPPPAPTRAEPDSPIFPGLVEISLPGLEQHLNDVDPHYLALPPRPFADDLLRSYWVNIHSVFPFMHWPTFDAEYRSLWEQKATHTSALDQLLLLAIVNMVLALGSLSDGGLLTNHREVYADDFYRRSLKLVSAETLDSATIPAVQLLLLRALYLYFAGKADRCWLVSGAAVRLAIGMCLHLTPKRPLTQLEREIRRRVWFGGCISIDLILSTTFGRPGMIDPTMSSVPPPQAIDEEYLSATHEAQQPEGVPCRLDLLLHSLKLTPIMAEIRASTRAPRIKLGQTGVEVPDPSIILRLNSQIEDMLNAAPPQVRPGADYSKMLVSEDVIKAFQVQSHSFRFRMMIIRVLLLRPSILAEAQRWASLPNSYQPPSASLSLHERFQLEVCSLCLTTVHSVLADIYNTLSMGGVMSAWYALHFTFASCIILLVATLSPSLGVDLDMEPTKTSWDRAMAILEFHKSTVTSAARAIEVLQQHRTTIKLKAAVKTETTTMPPGQTIPVTAPYAPPMHTPQHPSDECQQFQFGQPPPPAWEPASSIPTPPPIPGTGPESLSPVTTAAPTMRGLMEYLGSDNLDASWFTTQDFGHDNWVLRY</sequence>
<dbReference type="SMART" id="SM00066">
    <property type="entry name" value="GAL4"/>
    <property type="match status" value="1"/>
</dbReference>
<dbReference type="InterPro" id="IPR051127">
    <property type="entry name" value="Fungal_SecMet_Regulators"/>
</dbReference>
<feature type="region of interest" description="Disordered" evidence="6">
    <location>
        <begin position="1"/>
        <end position="23"/>
    </location>
</feature>
<dbReference type="CDD" id="cd00067">
    <property type="entry name" value="GAL4"/>
    <property type="match status" value="1"/>
</dbReference>
<dbReference type="PANTHER" id="PTHR47424:SF3">
    <property type="entry name" value="REGULATORY PROTEIN GAL4"/>
    <property type="match status" value="1"/>
</dbReference>
<dbReference type="Proteomes" id="UP001600064">
    <property type="component" value="Unassembled WGS sequence"/>
</dbReference>
<dbReference type="InterPro" id="IPR007219">
    <property type="entry name" value="XnlR_reg_dom"/>
</dbReference>
<keyword evidence="1" id="KW-0479">Metal-binding</keyword>
<gene>
    <name evidence="8" type="ORF">VTJ83DRAFT_2697</name>
</gene>
<name>A0ABR4DJI7_9PEZI</name>
<feature type="domain" description="Zn(2)-C6 fungal-type" evidence="7">
    <location>
        <begin position="24"/>
        <end position="56"/>
    </location>
</feature>
<dbReference type="PROSITE" id="PS00463">
    <property type="entry name" value="ZN2_CY6_FUNGAL_1"/>
    <property type="match status" value="1"/>
</dbReference>
<evidence type="ECO:0000256" key="3">
    <source>
        <dbReference type="ARBA" id="ARBA00023125"/>
    </source>
</evidence>
<reference evidence="8 9" key="1">
    <citation type="journal article" date="2024" name="Commun. Biol.">
        <title>Comparative genomic analysis of thermophilic fungi reveals convergent evolutionary adaptations and gene losses.</title>
        <authorList>
            <person name="Steindorff A.S."/>
            <person name="Aguilar-Pontes M.V."/>
            <person name="Robinson A.J."/>
            <person name="Andreopoulos B."/>
            <person name="LaButti K."/>
            <person name="Kuo A."/>
            <person name="Mondo S."/>
            <person name="Riley R."/>
            <person name="Otillar R."/>
            <person name="Haridas S."/>
            <person name="Lipzen A."/>
            <person name="Grimwood J."/>
            <person name="Schmutz J."/>
            <person name="Clum A."/>
            <person name="Reid I.D."/>
            <person name="Moisan M.C."/>
            <person name="Butler G."/>
            <person name="Nguyen T.T.M."/>
            <person name="Dewar K."/>
            <person name="Conant G."/>
            <person name="Drula E."/>
            <person name="Henrissat B."/>
            <person name="Hansel C."/>
            <person name="Singer S."/>
            <person name="Hutchinson M.I."/>
            <person name="de Vries R.P."/>
            <person name="Natvig D.O."/>
            <person name="Powell A.J."/>
            <person name="Tsang A."/>
            <person name="Grigoriev I.V."/>
        </authorList>
    </citation>
    <scope>NUCLEOTIDE SEQUENCE [LARGE SCALE GENOMIC DNA]</scope>
    <source>
        <strain evidence="8 9">ATCC 22073</strain>
    </source>
</reference>
<dbReference type="InterPro" id="IPR036864">
    <property type="entry name" value="Zn2-C6_fun-type_DNA-bd_sf"/>
</dbReference>
<evidence type="ECO:0000313" key="8">
    <source>
        <dbReference type="EMBL" id="KAL2270513.1"/>
    </source>
</evidence>